<name>A0A251TED0_HELAN</name>
<evidence type="ECO:0000313" key="2">
    <source>
        <dbReference type="Proteomes" id="UP000215914"/>
    </source>
</evidence>
<dbReference type="InParanoid" id="A0A251TED0"/>
<gene>
    <name evidence="1" type="ORF">HannXRQ_Chr11g0349031</name>
</gene>
<organism evidence="1 2">
    <name type="scientific">Helianthus annuus</name>
    <name type="common">Common sunflower</name>
    <dbReference type="NCBI Taxonomy" id="4232"/>
    <lineage>
        <taxon>Eukaryota</taxon>
        <taxon>Viridiplantae</taxon>
        <taxon>Streptophyta</taxon>
        <taxon>Embryophyta</taxon>
        <taxon>Tracheophyta</taxon>
        <taxon>Spermatophyta</taxon>
        <taxon>Magnoliopsida</taxon>
        <taxon>eudicotyledons</taxon>
        <taxon>Gunneridae</taxon>
        <taxon>Pentapetalae</taxon>
        <taxon>asterids</taxon>
        <taxon>campanulids</taxon>
        <taxon>Asterales</taxon>
        <taxon>Asteraceae</taxon>
        <taxon>Asteroideae</taxon>
        <taxon>Heliantheae alliance</taxon>
        <taxon>Heliantheae</taxon>
        <taxon>Helianthus</taxon>
    </lineage>
</organism>
<accession>A0A251TED0</accession>
<keyword evidence="1" id="KW-0238">DNA-binding</keyword>
<dbReference type="GO" id="GO:0003677">
    <property type="term" value="F:DNA binding"/>
    <property type="evidence" value="ECO:0007669"/>
    <property type="project" value="UniProtKB-KW"/>
</dbReference>
<keyword evidence="2" id="KW-1185">Reference proteome</keyword>
<dbReference type="EMBL" id="CM007900">
    <property type="protein sequence ID" value="OTG09083.1"/>
    <property type="molecule type" value="Genomic_DNA"/>
</dbReference>
<protein>
    <submittedName>
        <fullName evidence="1">Putative DNA-binding pseudobarrel domain-containing protein</fullName>
    </submittedName>
</protein>
<reference evidence="2" key="1">
    <citation type="journal article" date="2017" name="Nature">
        <title>The sunflower genome provides insights into oil metabolism, flowering and Asterid evolution.</title>
        <authorList>
            <person name="Badouin H."/>
            <person name="Gouzy J."/>
            <person name="Grassa C.J."/>
            <person name="Murat F."/>
            <person name="Staton S.E."/>
            <person name="Cottret L."/>
            <person name="Lelandais-Briere C."/>
            <person name="Owens G.L."/>
            <person name="Carrere S."/>
            <person name="Mayjonade B."/>
            <person name="Legrand L."/>
            <person name="Gill N."/>
            <person name="Kane N.C."/>
            <person name="Bowers J.E."/>
            <person name="Hubner S."/>
            <person name="Bellec A."/>
            <person name="Berard A."/>
            <person name="Berges H."/>
            <person name="Blanchet N."/>
            <person name="Boniface M.C."/>
            <person name="Brunel D."/>
            <person name="Catrice O."/>
            <person name="Chaidir N."/>
            <person name="Claudel C."/>
            <person name="Donnadieu C."/>
            <person name="Faraut T."/>
            <person name="Fievet G."/>
            <person name="Helmstetter N."/>
            <person name="King M."/>
            <person name="Knapp S.J."/>
            <person name="Lai Z."/>
            <person name="Le Paslier M.C."/>
            <person name="Lippi Y."/>
            <person name="Lorenzon L."/>
            <person name="Mandel J.R."/>
            <person name="Marage G."/>
            <person name="Marchand G."/>
            <person name="Marquand E."/>
            <person name="Bret-Mestries E."/>
            <person name="Morien E."/>
            <person name="Nambeesan S."/>
            <person name="Nguyen T."/>
            <person name="Pegot-Espagnet P."/>
            <person name="Pouilly N."/>
            <person name="Raftis F."/>
            <person name="Sallet E."/>
            <person name="Schiex T."/>
            <person name="Thomas J."/>
            <person name="Vandecasteele C."/>
            <person name="Vares D."/>
            <person name="Vear F."/>
            <person name="Vautrin S."/>
            <person name="Crespi M."/>
            <person name="Mangin B."/>
            <person name="Burke J.M."/>
            <person name="Salse J."/>
            <person name="Munos S."/>
            <person name="Vincourt P."/>
            <person name="Rieseberg L.H."/>
            <person name="Langlade N.B."/>
        </authorList>
    </citation>
    <scope>NUCLEOTIDE SEQUENCE [LARGE SCALE GENOMIC DNA]</scope>
    <source>
        <strain evidence="2">cv. SF193</strain>
    </source>
</reference>
<evidence type="ECO:0000313" key="1">
    <source>
        <dbReference type="EMBL" id="OTG09083.1"/>
    </source>
</evidence>
<dbReference type="Proteomes" id="UP000215914">
    <property type="component" value="Chromosome 11"/>
</dbReference>
<sequence>MYFICFFVGDCSYQCFNRSSSTSFINLKTFISDNRRRDGVRICYPCVEERKKIKLSAGYGDWIKKFGYPEKNAIIRTLDGRTFQYEEALSSFRLFHFYQDISLVPYNYFYYKPKNDFKDRDDYMYVNKLFVHHSMLNTCPSDPVLVRWSRIKEEMSITDDHLLVFEMLDKHTFDLSVFSFAATGVEQSVDDEVPVTFVVDNHYRLKKKWAQTHGLDRKMDLTITDSAGRTWDVAIGKEFSQGCPRFNVTGMREFVRDKRLVWSVSNLPGTSSLRYSLWVKVHQVTEDPGSVG</sequence>
<proteinExistence type="predicted"/>
<dbReference type="AlphaFoldDB" id="A0A251TED0"/>